<dbReference type="OrthoDB" id="1894615at2"/>
<feature type="transmembrane region" description="Helical" evidence="5">
    <location>
        <begin position="166"/>
        <end position="185"/>
    </location>
</feature>
<dbReference type="PATRIC" id="fig|616990.3.peg.981"/>
<dbReference type="InterPro" id="IPR009061">
    <property type="entry name" value="DNA-bd_dom_put_sf"/>
</dbReference>
<evidence type="ECO:0000256" key="4">
    <source>
        <dbReference type="ARBA" id="ARBA00023163"/>
    </source>
</evidence>
<dbReference type="SMART" id="SM00422">
    <property type="entry name" value="HTH_MERR"/>
    <property type="match status" value="1"/>
</dbReference>
<evidence type="ECO:0000256" key="3">
    <source>
        <dbReference type="ARBA" id="ARBA00023125"/>
    </source>
</evidence>
<evidence type="ECO:0000313" key="7">
    <source>
        <dbReference type="EMBL" id="KRO04731.1"/>
    </source>
</evidence>
<keyword evidence="5" id="KW-1133">Transmembrane helix</keyword>
<keyword evidence="3" id="KW-0238">DNA-binding</keyword>
<dbReference type="SUPFAM" id="SSF46955">
    <property type="entry name" value="Putative DNA-binding domain"/>
    <property type="match status" value="1"/>
</dbReference>
<reference evidence="7 8" key="1">
    <citation type="journal article" date="2015" name="Genome Announc.">
        <title>Expanding the biotechnology potential of lactobacilli through comparative genomics of 213 strains and associated genera.</title>
        <authorList>
            <person name="Sun Z."/>
            <person name="Harris H.M."/>
            <person name="McCann A."/>
            <person name="Guo C."/>
            <person name="Argimon S."/>
            <person name="Zhang W."/>
            <person name="Yang X."/>
            <person name="Jeffery I.B."/>
            <person name="Cooney J.C."/>
            <person name="Kagawa T.F."/>
            <person name="Liu W."/>
            <person name="Song Y."/>
            <person name="Salvetti E."/>
            <person name="Wrobel A."/>
            <person name="Rasinkangas P."/>
            <person name="Parkhill J."/>
            <person name="Rea M.C."/>
            <person name="O'Sullivan O."/>
            <person name="Ritari J."/>
            <person name="Douillard F.P."/>
            <person name="Paul Ross R."/>
            <person name="Yang R."/>
            <person name="Briner A.E."/>
            <person name="Felis G.E."/>
            <person name="de Vos W.M."/>
            <person name="Barrangou R."/>
            <person name="Klaenhammer T.R."/>
            <person name="Caufield P.W."/>
            <person name="Cui Y."/>
            <person name="Zhang H."/>
            <person name="O'Toole P.W."/>
        </authorList>
    </citation>
    <scope>NUCLEOTIDE SEQUENCE [LARGE SCALE GENOMIC DNA]</scope>
    <source>
        <strain evidence="7 8">DSM 22467</strain>
    </source>
</reference>
<feature type="domain" description="HTH merR-type" evidence="6">
    <location>
        <begin position="1"/>
        <end position="72"/>
    </location>
</feature>
<dbReference type="RefSeq" id="WP_083488477.1">
    <property type="nucleotide sequence ID" value="NZ_JQCA01000025.1"/>
</dbReference>
<dbReference type="CDD" id="cd01106">
    <property type="entry name" value="HTH_TipAL-Mta"/>
    <property type="match status" value="1"/>
</dbReference>
<sequence>MSDYSTGELAKFGHVSVRTLQYYDQKGLLPPTAVTTGGRRRYAEADLQRLKLIRLLKGMDLTLAAIQEILDSDQANRVLADALTQQEHQLLAEQAENAEKLRTLRLVQRSLPDFTDVPIQSIADMEHMMANKQELRHVHLRMLGFGVPLGIIEWGTFIYALFAGNWWFFAGGMVVVLAGASWISWDYFRSVSYACPNCGTVFNPAFKEAFFARHNIRARKLTCPHCGQKNFCVEMYREKTNAN</sequence>
<dbReference type="Pfam" id="PF13411">
    <property type="entry name" value="MerR_1"/>
    <property type="match status" value="1"/>
</dbReference>
<dbReference type="PANTHER" id="PTHR30204:SF69">
    <property type="entry name" value="MERR-FAMILY TRANSCRIPTIONAL REGULATOR"/>
    <property type="match status" value="1"/>
</dbReference>
<name>A0A0R2LYJ9_9LACO</name>
<evidence type="ECO:0000259" key="6">
    <source>
        <dbReference type="PROSITE" id="PS50937"/>
    </source>
</evidence>
<keyword evidence="8" id="KW-1185">Reference proteome</keyword>
<evidence type="ECO:0000256" key="1">
    <source>
        <dbReference type="ARBA" id="ARBA00022491"/>
    </source>
</evidence>
<gene>
    <name evidence="7" type="ORF">IV54_GL000907</name>
</gene>
<dbReference type="GO" id="GO:0003677">
    <property type="term" value="F:DNA binding"/>
    <property type="evidence" value="ECO:0007669"/>
    <property type="project" value="UniProtKB-KW"/>
</dbReference>
<proteinExistence type="predicted"/>
<keyword evidence="2" id="KW-0805">Transcription regulation</keyword>
<dbReference type="InterPro" id="IPR047057">
    <property type="entry name" value="MerR_fam"/>
</dbReference>
<dbReference type="PROSITE" id="PS50937">
    <property type="entry name" value="HTH_MERR_2"/>
    <property type="match status" value="1"/>
</dbReference>
<dbReference type="GO" id="GO:0003700">
    <property type="term" value="F:DNA-binding transcription factor activity"/>
    <property type="evidence" value="ECO:0007669"/>
    <property type="project" value="InterPro"/>
</dbReference>
<evidence type="ECO:0000256" key="5">
    <source>
        <dbReference type="SAM" id="Phobius"/>
    </source>
</evidence>
<accession>A0A0R2LYJ9</accession>
<dbReference type="STRING" id="616990.IV54_GL000907"/>
<evidence type="ECO:0000313" key="8">
    <source>
        <dbReference type="Proteomes" id="UP000051906"/>
    </source>
</evidence>
<dbReference type="Proteomes" id="UP000051906">
    <property type="component" value="Unassembled WGS sequence"/>
</dbReference>
<evidence type="ECO:0000256" key="2">
    <source>
        <dbReference type="ARBA" id="ARBA00023015"/>
    </source>
</evidence>
<dbReference type="EMBL" id="JQCA01000025">
    <property type="protein sequence ID" value="KRO04731.1"/>
    <property type="molecule type" value="Genomic_DNA"/>
</dbReference>
<dbReference type="PANTHER" id="PTHR30204">
    <property type="entry name" value="REDOX-CYCLING DRUG-SENSING TRANSCRIPTIONAL ACTIVATOR SOXR"/>
    <property type="match status" value="1"/>
</dbReference>
<keyword evidence="1" id="KW-0678">Repressor</keyword>
<keyword evidence="5" id="KW-0472">Membrane</keyword>
<comment type="caution">
    <text evidence="7">The sequence shown here is derived from an EMBL/GenBank/DDBJ whole genome shotgun (WGS) entry which is preliminary data.</text>
</comment>
<feature type="transmembrane region" description="Helical" evidence="5">
    <location>
        <begin position="138"/>
        <end position="160"/>
    </location>
</feature>
<dbReference type="AlphaFoldDB" id="A0A0R2LYJ9"/>
<protein>
    <submittedName>
        <fullName evidence="7">Transcriptional regulator</fullName>
    </submittedName>
</protein>
<keyword evidence="5" id="KW-0812">Transmembrane</keyword>
<dbReference type="InterPro" id="IPR000551">
    <property type="entry name" value="MerR-type_HTH_dom"/>
</dbReference>
<dbReference type="PRINTS" id="PR00040">
    <property type="entry name" value="HTHMERR"/>
</dbReference>
<dbReference type="Gene3D" id="1.10.1660.10">
    <property type="match status" value="1"/>
</dbReference>
<organism evidence="7 8">
    <name type="scientific">Levilactobacillus paucivorans</name>
    <dbReference type="NCBI Taxonomy" id="616990"/>
    <lineage>
        <taxon>Bacteria</taxon>
        <taxon>Bacillati</taxon>
        <taxon>Bacillota</taxon>
        <taxon>Bacilli</taxon>
        <taxon>Lactobacillales</taxon>
        <taxon>Lactobacillaceae</taxon>
        <taxon>Levilactobacillus</taxon>
    </lineage>
</organism>
<keyword evidence="4" id="KW-0804">Transcription</keyword>